<organism evidence="1 2">
    <name type="scientific">Edhazardia aedis (strain USNM 41457)</name>
    <name type="common">Microsporidian parasite</name>
    <dbReference type="NCBI Taxonomy" id="1003232"/>
    <lineage>
        <taxon>Eukaryota</taxon>
        <taxon>Fungi</taxon>
        <taxon>Fungi incertae sedis</taxon>
        <taxon>Microsporidia</taxon>
        <taxon>Edhazardia</taxon>
    </lineage>
</organism>
<name>J8ZYJ6_EDHAE</name>
<sequence>MYFYLLQIILTKSQNFREISESESCLDHMEFKSGVDPIKMSKLYSKNPSFNLKCNNSSNIKPAHRKNNLREVIASAVKKKKYRLFGGSFPGPTIIYPPIGPIVDLVSASGDKMTTDIHTVIASQLLVINTAITNYSTNTSVKVTETISKGVANLKYDIGDSFNQVYTALATDINTIINTASTSSQTNISTANAQLLTDLQATFATASNATEAAVASMGTTIITGVDQLITSSGTDLYNQIESILADTTNTSPIMPQLKFLDPSSIQNSITTEATNLSNTINNLMHSAQRSMDILISNSVAGQVTSETTALSSIEIDVKAAITIRVNQLLADLQTKITIDTAQMRTDVDALINKNIATLTTAVNTSLTVINTGIEKTVTTTSAQTIKDVQAAIIADGNFMKDQLRIIFATT</sequence>
<evidence type="ECO:0000313" key="2">
    <source>
        <dbReference type="Proteomes" id="UP000003163"/>
    </source>
</evidence>
<evidence type="ECO:0000313" key="1">
    <source>
        <dbReference type="EMBL" id="EJW04738.1"/>
    </source>
</evidence>
<keyword evidence="2" id="KW-1185">Reference proteome</keyword>
<dbReference type="InParanoid" id="J8ZYJ6"/>
<dbReference type="VEuPathDB" id="MicrosporidiaDB:EDEG_01028"/>
<proteinExistence type="predicted"/>
<comment type="caution">
    <text evidence="1">The sequence shown here is derived from an EMBL/GenBank/DDBJ whole genome shotgun (WGS) entry which is preliminary data.</text>
</comment>
<dbReference type="EMBL" id="AFBI03000014">
    <property type="protein sequence ID" value="EJW04738.1"/>
    <property type="molecule type" value="Genomic_DNA"/>
</dbReference>
<gene>
    <name evidence="1" type="ORF">EDEG_01028</name>
</gene>
<reference evidence="2" key="2">
    <citation type="submission" date="2015-07" db="EMBL/GenBank/DDBJ databases">
        <title>Contrasting host-pathogen interactions and genome evolution in two generalist and specialist microsporidian pathogens of mosquitoes.</title>
        <authorList>
            <consortium name="The Broad Institute Genomics Platform"/>
            <consortium name="The Broad Institute Genome Sequencing Center for Infectious Disease"/>
            <person name="Cuomo C.A."/>
            <person name="Sanscrainte N.D."/>
            <person name="Goldberg J.M."/>
            <person name="Heiman D."/>
            <person name="Young S."/>
            <person name="Zeng Q."/>
            <person name="Becnel J.J."/>
            <person name="Birren B.W."/>
        </authorList>
    </citation>
    <scope>NUCLEOTIDE SEQUENCE [LARGE SCALE GENOMIC DNA]</scope>
    <source>
        <strain evidence="2">USNM 41457</strain>
    </source>
</reference>
<reference evidence="1 2" key="1">
    <citation type="submission" date="2011-08" db="EMBL/GenBank/DDBJ databases">
        <authorList>
            <person name="Liu Z.J."/>
            <person name="Shi F.L."/>
            <person name="Lu J.Q."/>
            <person name="Li M."/>
            <person name="Wang Z.L."/>
        </authorList>
    </citation>
    <scope>NUCLEOTIDE SEQUENCE [LARGE SCALE GENOMIC DNA]</scope>
    <source>
        <strain evidence="1 2">USNM 41457</strain>
    </source>
</reference>
<dbReference type="AlphaFoldDB" id="J8ZYJ6"/>
<dbReference type="HOGENOM" id="CLU_053881_0_0_1"/>
<dbReference type="OrthoDB" id="2193419at2759"/>
<protein>
    <submittedName>
        <fullName evidence="1">Uncharacterized protein</fullName>
    </submittedName>
</protein>
<accession>J8ZYJ6</accession>
<dbReference type="Proteomes" id="UP000003163">
    <property type="component" value="Unassembled WGS sequence"/>
</dbReference>